<reference evidence="1 2" key="1">
    <citation type="journal article" date="2016" name="PLoS ONE">
        <title>Plasmid Characterization and Chromosome Analysis of Two netF+ Clostridium perfringens Isolates Associated with Foal and Canine Necrotizing Enteritis.</title>
        <authorList>
            <person name="Mehdizadeh Gohari I."/>
            <person name="Kropinski A.M."/>
            <person name="Weese S.J."/>
            <person name="Parreira V.R."/>
            <person name="Whitehead A.E."/>
            <person name="Boerlin P."/>
            <person name="Prescott J.F."/>
        </authorList>
    </citation>
    <scope>NUCLEOTIDE SEQUENCE [LARGE SCALE GENOMIC DNA]</scope>
    <source>
        <strain evidence="1 2">JP838</strain>
        <plasmid evidence="2">Plasmid pJFP838A</plasmid>
    </source>
</reference>
<keyword evidence="1" id="KW-0614">Plasmid</keyword>
<name>A0A140GR87_CLOPF</name>
<proteinExistence type="predicted"/>
<dbReference type="AlphaFoldDB" id="A0A140GR87"/>
<protein>
    <submittedName>
        <fullName evidence="1">Uncharacterized protein</fullName>
    </submittedName>
</protein>
<organism evidence="1 2">
    <name type="scientific">Clostridium perfringens</name>
    <dbReference type="NCBI Taxonomy" id="1502"/>
    <lineage>
        <taxon>Bacteria</taxon>
        <taxon>Bacillati</taxon>
        <taxon>Bacillota</taxon>
        <taxon>Clostridia</taxon>
        <taxon>Eubacteriales</taxon>
        <taxon>Clostridiaceae</taxon>
        <taxon>Clostridium</taxon>
    </lineage>
</organism>
<geneLocation type="plasmid" evidence="1 2">
    <name>pJFP838A</name>
</geneLocation>
<evidence type="ECO:0000313" key="2">
    <source>
        <dbReference type="Proteomes" id="UP000070260"/>
    </source>
</evidence>
<dbReference type="EMBL" id="CP013615">
    <property type="protein sequence ID" value="AMN31046.1"/>
    <property type="molecule type" value="Genomic_DNA"/>
</dbReference>
<dbReference type="PATRIC" id="fig|1502.177.peg.3338"/>
<gene>
    <name evidence="1" type="ORF">JFP838_pA0130</name>
</gene>
<dbReference type="Proteomes" id="UP000070260">
    <property type="component" value="Plasmid pJFP838A"/>
</dbReference>
<evidence type="ECO:0000313" key="1">
    <source>
        <dbReference type="EMBL" id="AMN31046.1"/>
    </source>
</evidence>
<accession>A0A140GR87</accession>
<dbReference type="RefSeq" id="WP_162485261.1">
    <property type="nucleotide sequence ID" value="NZ_CATNZX010000001.1"/>
</dbReference>
<sequence length="55" mass="6790">MKDLERLSKEELLEVVKEYDRYIQDANEEDLYIEGWKPVCVEEFYNNDFQELKNK</sequence>